<protein>
    <submittedName>
        <fullName evidence="1">Uncharacterized protein</fullName>
    </submittedName>
</protein>
<reference evidence="1 2" key="1">
    <citation type="submission" date="2024-03" db="EMBL/GenBank/DDBJ databases">
        <title>Draft genome sequence of Pseudonocardia nematodicida JCM 31783.</title>
        <authorList>
            <person name="Butdee W."/>
            <person name="Duangmal K."/>
        </authorList>
    </citation>
    <scope>NUCLEOTIDE SEQUENCE [LARGE SCALE GENOMIC DNA]</scope>
    <source>
        <strain evidence="1 2">JCM 31783</strain>
    </source>
</reference>
<keyword evidence="2" id="KW-1185">Reference proteome</keyword>
<organism evidence="1 2">
    <name type="scientific">Pseudonocardia nematodicida</name>
    <dbReference type="NCBI Taxonomy" id="1206997"/>
    <lineage>
        <taxon>Bacteria</taxon>
        <taxon>Bacillati</taxon>
        <taxon>Actinomycetota</taxon>
        <taxon>Actinomycetes</taxon>
        <taxon>Pseudonocardiales</taxon>
        <taxon>Pseudonocardiaceae</taxon>
        <taxon>Pseudonocardia</taxon>
    </lineage>
</organism>
<dbReference type="Proteomes" id="UP001494902">
    <property type="component" value="Unassembled WGS sequence"/>
</dbReference>
<dbReference type="RefSeq" id="WP_349300469.1">
    <property type="nucleotide sequence ID" value="NZ_JBEDNQ010000010.1"/>
</dbReference>
<name>A0ABV1KG06_9PSEU</name>
<sequence>MTEAPAITIRLPARLWAGIDANLDNAVDLAIMDGDDATADLGTAIRETGSGQVPWVDGRWPPREQELRITLDEAHWSFVLDHLQRSRASYERLGDHESLQLGQDTIEAVRRQLS</sequence>
<comment type="caution">
    <text evidence="1">The sequence shown here is derived from an EMBL/GenBank/DDBJ whole genome shotgun (WGS) entry which is preliminary data.</text>
</comment>
<accession>A0ABV1KG06</accession>
<dbReference type="EMBL" id="JBEDNQ010000010">
    <property type="protein sequence ID" value="MEQ3553400.1"/>
    <property type="molecule type" value="Genomic_DNA"/>
</dbReference>
<evidence type="ECO:0000313" key="2">
    <source>
        <dbReference type="Proteomes" id="UP001494902"/>
    </source>
</evidence>
<proteinExistence type="predicted"/>
<gene>
    <name evidence="1" type="ORF">WIS52_23260</name>
</gene>
<evidence type="ECO:0000313" key="1">
    <source>
        <dbReference type="EMBL" id="MEQ3553400.1"/>
    </source>
</evidence>